<accession>A0A4R0RIE9</accession>
<dbReference type="SUPFAM" id="SSF116846">
    <property type="entry name" value="MIT domain"/>
    <property type="match status" value="1"/>
</dbReference>
<dbReference type="PANTHER" id="PTHR46143">
    <property type="entry name" value="CALPAIN-7"/>
    <property type="match status" value="1"/>
</dbReference>
<evidence type="ECO:0000256" key="3">
    <source>
        <dbReference type="ARBA" id="ARBA00022801"/>
    </source>
</evidence>
<keyword evidence="2 7" id="KW-0645">Protease</keyword>
<dbReference type="PANTHER" id="PTHR46143:SF1">
    <property type="entry name" value="CALPAIN-7"/>
    <property type="match status" value="1"/>
</dbReference>
<dbReference type="SMART" id="SM00720">
    <property type="entry name" value="calpain_III"/>
    <property type="match status" value="1"/>
</dbReference>
<gene>
    <name evidence="7" type="primary">RIM13</name>
    <name evidence="7" type="ORF">EIP91_002485</name>
</gene>
<dbReference type="InterPro" id="IPR036213">
    <property type="entry name" value="Calpain_III_sf"/>
</dbReference>
<feature type="region of interest" description="Disordered" evidence="5">
    <location>
        <begin position="405"/>
        <end position="426"/>
    </location>
</feature>
<proteinExistence type="inferred from homology"/>
<evidence type="ECO:0000256" key="1">
    <source>
        <dbReference type="ARBA" id="ARBA00010193"/>
    </source>
</evidence>
<name>A0A4R0RIE9_9APHY</name>
<comment type="caution">
    <text evidence="7">The sequence shown here is derived from an EMBL/GenBank/DDBJ whole genome shotgun (WGS) entry which is preliminary data.</text>
</comment>
<evidence type="ECO:0000313" key="8">
    <source>
        <dbReference type="Proteomes" id="UP000292702"/>
    </source>
</evidence>
<evidence type="ECO:0000256" key="2">
    <source>
        <dbReference type="ARBA" id="ARBA00022670"/>
    </source>
</evidence>
<reference evidence="7 8" key="1">
    <citation type="submission" date="2018-11" db="EMBL/GenBank/DDBJ databases">
        <title>Genome assembly of Steccherinum ochraceum LE-BIN_3174, the white-rot fungus of the Steccherinaceae family (The Residual Polyporoid clade, Polyporales, Basidiomycota).</title>
        <authorList>
            <person name="Fedorova T.V."/>
            <person name="Glazunova O.A."/>
            <person name="Landesman E.O."/>
            <person name="Moiseenko K.V."/>
            <person name="Psurtseva N.V."/>
            <person name="Savinova O.S."/>
            <person name="Shakhova N.V."/>
            <person name="Tyazhelova T.V."/>
            <person name="Vasina D.V."/>
        </authorList>
    </citation>
    <scope>NUCLEOTIDE SEQUENCE [LARGE SCALE GENOMIC DNA]</scope>
    <source>
        <strain evidence="7 8">LE-BIN_3174</strain>
    </source>
</reference>
<dbReference type="InterPro" id="IPR038765">
    <property type="entry name" value="Papain-like_cys_pep_sf"/>
</dbReference>
<dbReference type="GO" id="GO:0004197">
    <property type="term" value="F:cysteine-type endopeptidase activity"/>
    <property type="evidence" value="ECO:0007669"/>
    <property type="project" value="TreeGrafter"/>
</dbReference>
<keyword evidence="3" id="KW-0378">Hydrolase</keyword>
<keyword evidence="4" id="KW-0788">Thiol protease</keyword>
<dbReference type="InterPro" id="IPR022682">
    <property type="entry name" value="Calpain_domain_III"/>
</dbReference>
<dbReference type="Pfam" id="PF01067">
    <property type="entry name" value="Calpain_III"/>
    <property type="match status" value="2"/>
</dbReference>
<organism evidence="7 8">
    <name type="scientific">Steccherinum ochraceum</name>
    <dbReference type="NCBI Taxonomy" id="92696"/>
    <lineage>
        <taxon>Eukaryota</taxon>
        <taxon>Fungi</taxon>
        <taxon>Dikarya</taxon>
        <taxon>Basidiomycota</taxon>
        <taxon>Agaricomycotina</taxon>
        <taxon>Agaricomycetes</taxon>
        <taxon>Polyporales</taxon>
        <taxon>Steccherinaceae</taxon>
        <taxon>Steccherinum</taxon>
    </lineage>
</organism>
<dbReference type="EMBL" id="RWJN01000174">
    <property type="protein sequence ID" value="TCD65565.1"/>
    <property type="molecule type" value="Genomic_DNA"/>
</dbReference>
<dbReference type="AlphaFoldDB" id="A0A4R0RIE9"/>
<dbReference type="InterPro" id="IPR051297">
    <property type="entry name" value="PalB/RIM13"/>
</dbReference>
<sequence>MSANGRDLTLRNIEVSYAKAANAELSRDYELAFRLYIDAAQNYLHLGRTSSDPSVRATCKTQAGKALERAEKIKSYKKDDLGPVTLNHLSEQTQYNVLMKSSVVNGTRFSLASDAHASTPDVIQPAMSTEQRQHGATWQIFSGYDTDTDTENLMPEDIIQHVVSDCSVCASISVCVDHHRRFNSKLGVRSLQMLDSGAQGSNATRYQWNALFNGALRRICKLAYITFIVMEAHTRAQVSTISSQVTQVASSCASLRVANAIYYHHFWKKLYVSFGMSTPYKLIITTQYMTLMGGYDFPGSNSCIDLHVLTGWIPEALDIRSTTFERERTCRRVVDGYKLGTLRSSVRTSFTHAFLGMCVLTLGTGETLSEAAQLSPIPLKPAHCYAVIGVDDSDDERTVTVLDSEFHDEPLAPPAEDASQADYESAQISRLPQRAQSHTLSWDTVCQVFDGIYLSWNPSMFKQSSTFHGSWQRASANVEGPVHFQIGLRVTPPSTKEEDVWILLTRHVVDTSRKSEFIALSAQSTQASNVNAMYMKGSYSNSTHVLVKTRVSSTNTDLALVCSYDGEYDDVGFTVTVYSTTPASWVEETIKLSHTKTISSAFTTKTAGGNPTYPTFMVNPQYHLHIEPDKASANSAKRDKKPRIQLKVQSDRSMPVNITVAWSQGQRVTDLVQSEVFATSSAYTHGFASVVKDIPPGDYTVIVSAFEPRYTGSFWLSAQCTYRFELRTIPQEDAGMFSKTFFGEWQGDSAAGGPSFNKFTSNPCWELAVKAQTDIKIRLQLADTARAFSMNATLFWLSESALGQQLSTSGPYSDARSGVITKQVTLQPGRYVVVPSTYNPGLEAAYKLIVYSSNPEFALSPLRLG</sequence>
<protein>
    <submittedName>
        <fullName evidence="7">Cysteine protease</fullName>
    </submittedName>
</protein>
<dbReference type="InterPro" id="IPR036181">
    <property type="entry name" value="MIT_dom_sf"/>
</dbReference>
<dbReference type="Gene3D" id="2.60.120.380">
    <property type="match status" value="2"/>
</dbReference>
<dbReference type="OrthoDB" id="167576at2759"/>
<comment type="similarity">
    <text evidence="1">Belongs to the peptidase C2 family. PalB/RIM13 subfamily.</text>
</comment>
<evidence type="ECO:0000259" key="6">
    <source>
        <dbReference type="SMART" id="SM00720"/>
    </source>
</evidence>
<feature type="domain" description="Peptidase C2 calpain" evidence="6">
    <location>
        <begin position="735"/>
        <end position="860"/>
    </location>
</feature>
<dbReference type="Proteomes" id="UP000292702">
    <property type="component" value="Unassembled WGS sequence"/>
</dbReference>
<evidence type="ECO:0000313" key="7">
    <source>
        <dbReference type="EMBL" id="TCD65565.1"/>
    </source>
</evidence>
<evidence type="ECO:0000256" key="4">
    <source>
        <dbReference type="ARBA" id="ARBA00022807"/>
    </source>
</evidence>
<dbReference type="SUPFAM" id="SSF54001">
    <property type="entry name" value="Cysteine proteinases"/>
    <property type="match status" value="1"/>
</dbReference>
<keyword evidence="8" id="KW-1185">Reference proteome</keyword>
<dbReference type="SUPFAM" id="SSF49758">
    <property type="entry name" value="Calpain large subunit, middle domain (domain III)"/>
    <property type="match status" value="3"/>
</dbReference>
<dbReference type="GO" id="GO:0006508">
    <property type="term" value="P:proteolysis"/>
    <property type="evidence" value="ECO:0007669"/>
    <property type="project" value="UniProtKB-KW"/>
</dbReference>
<dbReference type="STRING" id="92696.A0A4R0RIE9"/>
<dbReference type="InterPro" id="IPR022683">
    <property type="entry name" value="Calpain_III"/>
</dbReference>
<evidence type="ECO:0000256" key="5">
    <source>
        <dbReference type="SAM" id="MobiDB-lite"/>
    </source>
</evidence>
<dbReference type="Gene3D" id="1.20.58.80">
    <property type="entry name" value="Phosphotransferase system, lactose/cellobiose-type IIA subunit"/>
    <property type="match status" value="1"/>
</dbReference>